<name>A0ABN1RWL6_9ACTN</name>
<proteinExistence type="predicted"/>
<comment type="caution">
    <text evidence="2">The sequence shown here is derived from an EMBL/GenBank/DDBJ whole genome shotgun (WGS) entry which is preliminary data.</text>
</comment>
<dbReference type="InterPro" id="IPR026634">
    <property type="entry name" value="TPST-like"/>
</dbReference>
<evidence type="ECO:0000313" key="2">
    <source>
        <dbReference type="EMBL" id="GAA0966400.1"/>
    </source>
</evidence>
<dbReference type="Gene3D" id="3.40.50.300">
    <property type="entry name" value="P-loop containing nucleotide triphosphate hydrolases"/>
    <property type="match status" value="1"/>
</dbReference>
<dbReference type="Pfam" id="PF13469">
    <property type="entry name" value="Sulfotransfer_3"/>
    <property type="match status" value="1"/>
</dbReference>
<accession>A0ABN1RWL6</accession>
<evidence type="ECO:0000256" key="1">
    <source>
        <dbReference type="ARBA" id="ARBA00022679"/>
    </source>
</evidence>
<dbReference type="SUPFAM" id="SSF52540">
    <property type="entry name" value="P-loop containing nucleoside triphosphate hydrolases"/>
    <property type="match status" value="1"/>
</dbReference>
<organism evidence="2 3">
    <name type="scientific">Actinocorallia libanotica</name>
    <dbReference type="NCBI Taxonomy" id="46162"/>
    <lineage>
        <taxon>Bacteria</taxon>
        <taxon>Bacillati</taxon>
        <taxon>Actinomycetota</taxon>
        <taxon>Actinomycetes</taxon>
        <taxon>Streptosporangiales</taxon>
        <taxon>Thermomonosporaceae</taxon>
        <taxon>Actinocorallia</taxon>
    </lineage>
</organism>
<dbReference type="RefSeq" id="WP_344246065.1">
    <property type="nucleotide sequence ID" value="NZ_BAAAHH010000043.1"/>
</dbReference>
<reference evidence="2 3" key="1">
    <citation type="journal article" date="2019" name="Int. J. Syst. Evol. Microbiol.">
        <title>The Global Catalogue of Microorganisms (GCM) 10K type strain sequencing project: providing services to taxonomists for standard genome sequencing and annotation.</title>
        <authorList>
            <consortium name="The Broad Institute Genomics Platform"/>
            <consortium name="The Broad Institute Genome Sequencing Center for Infectious Disease"/>
            <person name="Wu L."/>
            <person name="Ma J."/>
        </authorList>
    </citation>
    <scope>NUCLEOTIDE SEQUENCE [LARGE SCALE GENOMIC DNA]</scope>
    <source>
        <strain evidence="2 3">JCM 10696</strain>
    </source>
</reference>
<keyword evidence="1" id="KW-0808">Transferase</keyword>
<dbReference type="PANTHER" id="PTHR12788">
    <property type="entry name" value="PROTEIN-TYROSINE SULFOTRANSFERASE 2"/>
    <property type="match status" value="1"/>
</dbReference>
<sequence length="284" mass="32501">MQEAQRSTAVKRAIRRRTEHLAEALRPPGVKPKRKVLLPDRGSGNRLVPSPVFVLSSVRSGSTLLRVLLNSHSQIRAPHELHLRTLEVRPSREYTENIMDAIGLSRKELEHLLWDRVLHHELERSGKRIVVDKTPANALIWRRISSAWPQARYIFLQRHPQSVVESVLNRRKGAEKDAVVKEIFNYVNGVEQARQNLKGLAVRYEDLTADPAAWTKRICEYLGVEWEPAMLDYGSQDHGPIKPVFGDWSSNIKSGQVQKARPLPSVDEIDPQLQEICKLWGYLD</sequence>
<dbReference type="PANTHER" id="PTHR12788:SF10">
    <property type="entry name" value="PROTEIN-TYROSINE SULFOTRANSFERASE"/>
    <property type="match status" value="1"/>
</dbReference>
<dbReference type="InterPro" id="IPR027417">
    <property type="entry name" value="P-loop_NTPase"/>
</dbReference>
<evidence type="ECO:0000313" key="3">
    <source>
        <dbReference type="Proteomes" id="UP001500665"/>
    </source>
</evidence>
<gene>
    <name evidence="2" type="ORF">GCM10009550_68630</name>
</gene>
<dbReference type="EMBL" id="BAAAHH010000043">
    <property type="protein sequence ID" value="GAA0966400.1"/>
    <property type="molecule type" value="Genomic_DNA"/>
</dbReference>
<keyword evidence="3" id="KW-1185">Reference proteome</keyword>
<dbReference type="Proteomes" id="UP001500665">
    <property type="component" value="Unassembled WGS sequence"/>
</dbReference>
<protein>
    <submittedName>
        <fullName evidence="2">Sulfotransferase</fullName>
    </submittedName>
</protein>